<keyword evidence="2" id="KW-1185">Reference proteome</keyword>
<gene>
    <name evidence="1" type="ORF">BDN72DRAFT_340340</name>
</gene>
<organism evidence="1 2">
    <name type="scientific">Pluteus cervinus</name>
    <dbReference type="NCBI Taxonomy" id="181527"/>
    <lineage>
        <taxon>Eukaryota</taxon>
        <taxon>Fungi</taxon>
        <taxon>Dikarya</taxon>
        <taxon>Basidiomycota</taxon>
        <taxon>Agaricomycotina</taxon>
        <taxon>Agaricomycetes</taxon>
        <taxon>Agaricomycetidae</taxon>
        <taxon>Agaricales</taxon>
        <taxon>Pluteineae</taxon>
        <taxon>Pluteaceae</taxon>
        <taxon>Pluteus</taxon>
    </lineage>
</organism>
<protein>
    <submittedName>
        <fullName evidence="1">Uncharacterized protein</fullName>
    </submittedName>
</protein>
<name>A0ACD3ABW8_9AGAR</name>
<evidence type="ECO:0000313" key="2">
    <source>
        <dbReference type="Proteomes" id="UP000308600"/>
    </source>
</evidence>
<dbReference type="EMBL" id="ML208544">
    <property type="protein sequence ID" value="TFK63026.1"/>
    <property type="molecule type" value="Genomic_DNA"/>
</dbReference>
<evidence type="ECO:0000313" key="1">
    <source>
        <dbReference type="EMBL" id="TFK63026.1"/>
    </source>
</evidence>
<accession>A0ACD3ABW8</accession>
<dbReference type="Proteomes" id="UP000308600">
    <property type="component" value="Unassembled WGS sequence"/>
</dbReference>
<proteinExistence type="predicted"/>
<reference evidence="1 2" key="1">
    <citation type="journal article" date="2019" name="Nat. Ecol. Evol.">
        <title>Megaphylogeny resolves global patterns of mushroom evolution.</title>
        <authorList>
            <person name="Varga T."/>
            <person name="Krizsan K."/>
            <person name="Foldi C."/>
            <person name="Dima B."/>
            <person name="Sanchez-Garcia M."/>
            <person name="Sanchez-Ramirez S."/>
            <person name="Szollosi G.J."/>
            <person name="Szarkandi J.G."/>
            <person name="Papp V."/>
            <person name="Albert L."/>
            <person name="Andreopoulos W."/>
            <person name="Angelini C."/>
            <person name="Antonin V."/>
            <person name="Barry K.W."/>
            <person name="Bougher N.L."/>
            <person name="Buchanan P."/>
            <person name="Buyck B."/>
            <person name="Bense V."/>
            <person name="Catcheside P."/>
            <person name="Chovatia M."/>
            <person name="Cooper J."/>
            <person name="Damon W."/>
            <person name="Desjardin D."/>
            <person name="Finy P."/>
            <person name="Geml J."/>
            <person name="Haridas S."/>
            <person name="Hughes K."/>
            <person name="Justo A."/>
            <person name="Karasinski D."/>
            <person name="Kautmanova I."/>
            <person name="Kiss B."/>
            <person name="Kocsube S."/>
            <person name="Kotiranta H."/>
            <person name="LaButti K.M."/>
            <person name="Lechner B.E."/>
            <person name="Liimatainen K."/>
            <person name="Lipzen A."/>
            <person name="Lukacs Z."/>
            <person name="Mihaltcheva S."/>
            <person name="Morgado L.N."/>
            <person name="Niskanen T."/>
            <person name="Noordeloos M.E."/>
            <person name="Ohm R.A."/>
            <person name="Ortiz-Santana B."/>
            <person name="Ovrebo C."/>
            <person name="Racz N."/>
            <person name="Riley R."/>
            <person name="Savchenko A."/>
            <person name="Shiryaev A."/>
            <person name="Soop K."/>
            <person name="Spirin V."/>
            <person name="Szebenyi C."/>
            <person name="Tomsovsky M."/>
            <person name="Tulloss R.E."/>
            <person name="Uehling J."/>
            <person name="Grigoriev I.V."/>
            <person name="Vagvolgyi C."/>
            <person name="Papp T."/>
            <person name="Martin F.M."/>
            <person name="Miettinen O."/>
            <person name="Hibbett D.S."/>
            <person name="Nagy L.G."/>
        </authorList>
    </citation>
    <scope>NUCLEOTIDE SEQUENCE [LARGE SCALE GENOMIC DNA]</scope>
    <source>
        <strain evidence="1 2">NL-1719</strain>
    </source>
</reference>
<sequence>MSSQSTSSTPSLNVPLNIQRTTSLATNIFPWNNLPTELQTTILCLASTRLPTHIAPIHFGLVSHCWRALTWTIHSWWTKVDLDFDPPFVGDPITTDDVHKIGSAYLWLSRAGNRPTTINITHRDPRKKDATRGHYFDLYAKLFKHEVPLNIGNLVLNVHPHILGTVLGFLSGGCKGLKQLDVMNIWDHRFLERNQAPAVPFNPTCGTVLYPSLNELTIVDFSPGSMLIHHLATSGLSSCANLTHLTISTSDQHPNLKYFDTIYPILRHAPKLSTLGLTIPCWTTNFEFTTPPVPIDLQDLKQLTIHISRSSTTGSGRPLTNPRPILQSLSLPSLQSLALINLHEEQRSPCVVRAIADLGYRSNFSLTRLSIQGFKLDDLRLIGLLRSLLTLERLDLADCRLDCINLLRALKYESSSTSTATATAAADVTTTPCFLPRLRTFQLLDTLDGQAHHLGFLSTSTNTSMVRFLLELVMSRWVIPVGDPVVQWQEVTILIWPLSDLGVWDEGEREMLRWFGDQQGIEVELVEFGRGEGEGMDVDVDE</sequence>